<reference evidence="7" key="1">
    <citation type="submission" date="2023-10" db="EMBL/GenBank/DDBJ databases">
        <authorList>
            <person name="Chen Y."/>
            <person name="Shah S."/>
            <person name="Dougan E. K."/>
            <person name="Thang M."/>
            <person name="Chan C."/>
        </authorList>
    </citation>
    <scope>NUCLEOTIDE SEQUENCE [LARGE SCALE GENOMIC DNA]</scope>
</reference>
<evidence type="ECO:0000313" key="7">
    <source>
        <dbReference type="EMBL" id="CAK0841651.1"/>
    </source>
</evidence>
<feature type="signal peptide" evidence="5">
    <location>
        <begin position="1"/>
        <end position="25"/>
    </location>
</feature>
<evidence type="ECO:0000313" key="8">
    <source>
        <dbReference type="Proteomes" id="UP001189429"/>
    </source>
</evidence>
<evidence type="ECO:0000256" key="3">
    <source>
        <dbReference type="ARBA" id="ARBA00022729"/>
    </source>
</evidence>
<organism evidence="7 8">
    <name type="scientific">Prorocentrum cordatum</name>
    <dbReference type="NCBI Taxonomy" id="2364126"/>
    <lineage>
        <taxon>Eukaryota</taxon>
        <taxon>Sar</taxon>
        <taxon>Alveolata</taxon>
        <taxon>Dinophyceae</taxon>
        <taxon>Prorocentrales</taxon>
        <taxon>Prorocentraceae</taxon>
        <taxon>Prorocentrum</taxon>
    </lineage>
</organism>
<dbReference type="CDD" id="cd05471">
    <property type="entry name" value="pepsin_like"/>
    <property type="match status" value="1"/>
</dbReference>
<evidence type="ECO:0000256" key="4">
    <source>
        <dbReference type="ARBA" id="ARBA00022801"/>
    </source>
</evidence>
<proteinExistence type="inferred from homology"/>
<sequence length="407" mass="42968">MLWRLSARMLSIGSFTLSALTVASSNTSPVVPLHMHQEHLPPSSPILRSRGHDLPVDGAVFPTAMYYAMVQVGTPPRDYAVGLDSGSGDLFVEGKGCKGCTLGPPNSQYDPSASASSKSAGGSFHHSYQTCSMVNPSATCTIYGNMYTDEVSLGGLGPVVVKVGAIQSQTSNFDTKKVVGGLMGLGGFDGEDVLATLANAGKCDRIWGVCMYEGRESNGTMTVGGVDESLSDGPIQYVPDQGFVYNTVEVKSLTLGNHEVHVGDGAVLDSGTNILLLGSSVYSQLQQAMCSNSSLAHCAGLWSNDCFEMSNSEVEQFPPLRLQLDGVELEMSSREYLLQGSPLAASAGQYCLGIRNGGRAGFIIGATTMKNYYVVFDKKQQRIGWGKVNKGTCGSMKSRGSATSVVI</sequence>
<dbReference type="Gene3D" id="2.40.70.10">
    <property type="entry name" value="Acid Proteases"/>
    <property type="match status" value="2"/>
</dbReference>
<keyword evidence="3 5" id="KW-0732">Signal</keyword>
<dbReference type="InterPro" id="IPR001461">
    <property type="entry name" value="Aspartic_peptidase_A1"/>
</dbReference>
<gene>
    <name evidence="7" type="ORF">PCOR1329_LOCUS36811</name>
</gene>
<dbReference type="PANTHER" id="PTHR13683:SF375">
    <property type="entry name" value="PEPTIDASE A1 DOMAIN-CONTAINING PROTEIN"/>
    <property type="match status" value="1"/>
</dbReference>
<comment type="similarity">
    <text evidence="1">Belongs to the peptidase A1 family.</text>
</comment>
<comment type="caution">
    <text evidence="7">The sequence shown here is derived from an EMBL/GenBank/DDBJ whole genome shotgun (WGS) entry which is preliminary data.</text>
</comment>
<dbReference type="PROSITE" id="PS51767">
    <property type="entry name" value="PEPTIDASE_A1"/>
    <property type="match status" value="1"/>
</dbReference>
<evidence type="ECO:0000259" key="6">
    <source>
        <dbReference type="PROSITE" id="PS51767"/>
    </source>
</evidence>
<feature type="domain" description="Peptidase A1" evidence="6">
    <location>
        <begin position="66"/>
        <end position="386"/>
    </location>
</feature>
<dbReference type="Proteomes" id="UP001189429">
    <property type="component" value="Unassembled WGS sequence"/>
</dbReference>
<name>A0ABN9T9S7_9DINO</name>
<evidence type="ECO:0000256" key="1">
    <source>
        <dbReference type="ARBA" id="ARBA00007447"/>
    </source>
</evidence>
<dbReference type="InterPro" id="IPR034164">
    <property type="entry name" value="Pepsin-like_dom"/>
</dbReference>
<evidence type="ECO:0000256" key="5">
    <source>
        <dbReference type="SAM" id="SignalP"/>
    </source>
</evidence>
<keyword evidence="2" id="KW-0645">Protease</keyword>
<dbReference type="PANTHER" id="PTHR13683">
    <property type="entry name" value="ASPARTYL PROTEASES"/>
    <property type="match status" value="1"/>
</dbReference>
<keyword evidence="8" id="KW-1185">Reference proteome</keyword>
<evidence type="ECO:0000256" key="2">
    <source>
        <dbReference type="ARBA" id="ARBA00022670"/>
    </source>
</evidence>
<dbReference type="SUPFAM" id="SSF50630">
    <property type="entry name" value="Acid proteases"/>
    <property type="match status" value="1"/>
</dbReference>
<dbReference type="Pfam" id="PF00026">
    <property type="entry name" value="Asp"/>
    <property type="match status" value="1"/>
</dbReference>
<protein>
    <recommendedName>
        <fullName evidence="6">Peptidase A1 domain-containing protein</fullName>
    </recommendedName>
</protein>
<keyword evidence="4" id="KW-0378">Hydrolase</keyword>
<dbReference type="InterPro" id="IPR021109">
    <property type="entry name" value="Peptidase_aspartic_dom_sf"/>
</dbReference>
<dbReference type="InterPro" id="IPR033121">
    <property type="entry name" value="PEPTIDASE_A1"/>
</dbReference>
<dbReference type="PRINTS" id="PR00792">
    <property type="entry name" value="PEPSIN"/>
</dbReference>
<accession>A0ABN9T9S7</accession>
<dbReference type="EMBL" id="CAUYUJ010014473">
    <property type="protein sequence ID" value="CAK0841651.1"/>
    <property type="molecule type" value="Genomic_DNA"/>
</dbReference>
<feature type="chain" id="PRO_5046060166" description="Peptidase A1 domain-containing protein" evidence="5">
    <location>
        <begin position="26"/>
        <end position="407"/>
    </location>
</feature>